<keyword evidence="3" id="KW-1003">Cell membrane</keyword>
<comment type="subcellular location">
    <subcellularLocation>
        <location evidence="1">Cell membrane</location>
        <topology evidence="1">Multi-pass membrane protein</topology>
    </subcellularLocation>
</comment>
<dbReference type="GO" id="GO:0015366">
    <property type="term" value="F:malate:proton symporter activity"/>
    <property type="evidence" value="ECO:0007669"/>
    <property type="project" value="TreeGrafter"/>
</dbReference>
<evidence type="ECO:0000256" key="4">
    <source>
        <dbReference type="ARBA" id="ARBA00022519"/>
    </source>
</evidence>
<reference evidence="10 11" key="1">
    <citation type="submission" date="2015-07" db="EMBL/GenBank/DDBJ databases">
        <title>Draft genome sequence of a diazotrophic, plant growth-promoting rhizobacterium of the Pseudomonas syringae complex.</title>
        <authorList>
            <person name="Patten C.L."/>
            <person name="Jeong H."/>
        </authorList>
    </citation>
    <scope>NUCLEOTIDE SEQUENCE [LARGE SCALE GENOMIC DNA]</scope>
    <source>
        <strain evidence="10 11">GR12-2</strain>
    </source>
</reference>
<accession>A0A1C7Z0G1</accession>
<keyword evidence="7 9" id="KW-1133">Transmembrane helix</keyword>
<dbReference type="Gene3D" id="1.10.3860.10">
    <property type="entry name" value="Sodium:dicarboxylate symporter"/>
    <property type="match status" value="1"/>
</dbReference>
<feature type="transmembrane region" description="Helical" evidence="9">
    <location>
        <begin position="75"/>
        <end position="97"/>
    </location>
</feature>
<dbReference type="PANTHER" id="PTHR42865">
    <property type="entry name" value="PROTON/GLUTAMATE-ASPARTATE SYMPORTER"/>
    <property type="match status" value="1"/>
</dbReference>
<gene>
    <name evidence="10" type="ORF">AFK24_18755</name>
</gene>
<keyword evidence="5 9" id="KW-0812">Transmembrane</keyword>
<dbReference type="GO" id="GO:0070778">
    <property type="term" value="P:L-aspartate transmembrane transport"/>
    <property type="evidence" value="ECO:0007669"/>
    <property type="project" value="TreeGrafter"/>
</dbReference>
<comment type="caution">
    <text evidence="10">The sequence shown here is derived from an EMBL/GenBank/DDBJ whole genome shotgun (WGS) entry which is preliminary data.</text>
</comment>
<organism evidence="10 11">
    <name type="scientific">Pseudomonas syringae</name>
    <dbReference type="NCBI Taxonomy" id="317"/>
    <lineage>
        <taxon>Bacteria</taxon>
        <taxon>Pseudomonadati</taxon>
        <taxon>Pseudomonadota</taxon>
        <taxon>Gammaproteobacteria</taxon>
        <taxon>Pseudomonadales</taxon>
        <taxon>Pseudomonadaceae</taxon>
        <taxon>Pseudomonas</taxon>
    </lineage>
</organism>
<dbReference type="GO" id="GO:0015141">
    <property type="term" value="F:succinate transmembrane transporter activity"/>
    <property type="evidence" value="ECO:0007669"/>
    <property type="project" value="TreeGrafter"/>
</dbReference>
<dbReference type="FunFam" id="1.10.3860.10:FF:000001">
    <property type="entry name" value="C4-dicarboxylate transport protein"/>
    <property type="match status" value="1"/>
</dbReference>
<feature type="transmembrane region" description="Helical" evidence="9">
    <location>
        <begin position="7"/>
        <end position="26"/>
    </location>
</feature>
<dbReference type="Pfam" id="PF00375">
    <property type="entry name" value="SDF"/>
    <property type="match status" value="1"/>
</dbReference>
<dbReference type="InterPro" id="IPR001991">
    <property type="entry name" value="Na-dicarboxylate_symporter"/>
</dbReference>
<evidence type="ECO:0000256" key="9">
    <source>
        <dbReference type="SAM" id="Phobius"/>
    </source>
</evidence>
<feature type="transmembrane region" description="Helical" evidence="9">
    <location>
        <begin position="38"/>
        <end position="63"/>
    </location>
</feature>
<dbReference type="EMBL" id="LGSI01000053">
    <property type="protein sequence ID" value="OCR23534.1"/>
    <property type="molecule type" value="Genomic_DNA"/>
</dbReference>
<feature type="transmembrane region" description="Helical" evidence="9">
    <location>
        <begin position="189"/>
        <end position="213"/>
    </location>
</feature>
<dbReference type="AlphaFoldDB" id="A0A1C7Z0G1"/>
<dbReference type="PATRIC" id="fig|317.243.peg.3196"/>
<keyword evidence="2" id="KW-0813">Transport</keyword>
<evidence type="ECO:0000313" key="11">
    <source>
        <dbReference type="Proteomes" id="UP000093104"/>
    </source>
</evidence>
<evidence type="ECO:0000256" key="3">
    <source>
        <dbReference type="ARBA" id="ARBA00022475"/>
    </source>
</evidence>
<dbReference type="GO" id="GO:0005886">
    <property type="term" value="C:plasma membrane"/>
    <property type="evidence" value="ECO:0007669"/>
    <property type="project" value="UniProtKB-SubCell"/>
</dbReference>
<dbReference type="Proteomes" id="UP000093104">
    <property type="component" value="Unassembled WGS sequence"/>
</dbReference>
<evidence type="ECO:0000256" key="1">
    <source>
        <dbReference type="ARBA" id="ARBA00004651"/>
    </source>
</evidence>
<feature type="transmembrane region" description="Helical" evidence="9">
    <location>
        <begin position="225"/>
        <end position="248"/>
    </location>
</feature>
<dbReference type="InterPro" id="IPR036458">
    <property type="entry name" value="Na:dicarbo_symporter_sf"/>
</dbReference>
<evidence type="ECO:0000256" key="2">
    <source>
        <dbReference type="ARBA" id="ARBA00022448"/>
    </source>
</evidence>
<keyword evidence="4" id="KW-0997">Cell inner membrane</keyword>
<dbReference type="SUPFAM" id="SSF118215">
    <property type="entry name" value="Proton glutamate symport protein"/>
    <property type="match status" value="1"/>
</dbReference>
<name>A0A1C7Z0G1_PSESX</name>
<dbReference type="RefSeq" id="WP_065834676.1">
    <property type="nucleotide sequence ID" value="NZ_LGSI01000053.1"/>
</dbReference>
<dbReference type="PRINTS" id="PR00173">
    <property type="entry name" value="EDTRNSPORT"/>
</dbReference>
<evidence type="ECO:0000256" key="7">
    <source>
        <dbReference type="ARBA" id="ARBA00022989"/>
    </source>
</evidence>
<evidence type="ECO:0000256" key="8">
    <source>
        <dbReference type="ARBA" id="ARBA00023136"/>
    </source>
</evidence>
<feature type="transmembrane region" description="Helical" evidence="9">
    <location>
        <begin position="151"/>
        <end position="169"/>
    </location>
</feature>
<evidence type="ECO:0000313" key="10">
    <source>
        <dbReference type="EMBL" id="OCR23534.1"/>
    </source>
</evidence>
<keyword evidence="6" id="KW-0769">Symport</keyword>
<protein>
    <submittedName>
        <fullName evidence="10">C4-dicarboxylate transporter</fullName>
    </submittedName>
</protein>
<dbReference type="OrthoDB" id="9766690at2"/>
<proteinExistence type="predicted"/>
<sequence length="434" mass="45574">MKLLAKLYIQVLIAMALAIALGLLAPEIAVKMKPLGTAFIALLKMLLGPIIFFTVVHGIAHIGDFRRLGRIGIKTLIYFEVVSTLAMVVGFTVVNLVRPGDGLHAHMGDQLAAGQAATVNAAMAGGSFSLEHFFLSIIPKTLASAFVDGDILPVLFVSVLVGLALAQCAKPDWVGMRLLTEGQTVTFKLLGYIMRLSPIGAFGAMAAAVGGFGSQTLLYLLRYILTYYASVLIFIFLVLGSVAALAGFSIIKILRVIKEEAIIAMGTASSEAAFPKLVTKLTQAGCDEAVVGFVLPAGYSFNIDGACLYMACGLGFLAQATDTSLSFAQQLSLLGVMLLTSKGGAGAAGGAVIKLAATLESVRVLPLGSLGLLFGIDRVLAIATSTTNVIGNSVAVFVICRWENLFDRQRFDAYLNPTESTAPASQLALEDTAK</sequence>
<dbReference type="PANTHER" id="PTHR42865:SF1">
    <property type="entry name" value="AEROBIC C4-DICARBOXYLATE TRANSPORT PROTEIN"/>
    <property type="match status" value="1"/>
</dbReference>
<evidence type="ECO:0000256" key="5">
    <source>
        <dbReference type="ARBA" id="ARBA00022692"/>
    </source>
</evidence>
<dbReference type="GO" id="GO:0015138">
    <property type="term" value="F:fumarate transmembrane transporter activity"/>
    <property type="evidence" value="ECO:0007669"/>
    <property type="project" value="TreeGrafter"/>
</dbReference>
<evidence type="ECO:0000256" key="6">
    <source>
        <dbReference type="ARBA" id="ARBA00022847"/>
    </source>
</evidence>
<keyword evidence="8 9" id="KW-0472">Membrane</keyword>